<feature type="domain" description="Xrn1 helical" evidence="1">
    <location>
        <begin position="117"/>
        <end position="182"/>
    </location>
</feature>
<organism evidence="2 3">
    <name type="scientific">Papaver somniferum</name>
    <name type="common">Opium poppy</name>
    <dbReference type="NCBI Taxonomy" id="3469"/>
    <lineage>
        <taxon>Eukaryota</taxon>
        <taxon>Viridiplantae</taxon>
        <taxon>Streptophyta</taxon>
        <taxon>Embryophyta</taxon>
        <taxon>Tracheophyta</taxon>
        <taxon>Spermatophyta</taxon>
        <taxon>Magnoliopsida</taxon>
        <taxon>Ranunculales</taxon>
        <taxon>Papaveraceae</taxon>
        <taxon>Papaveroideae</taxon>
        <taxon>Papaver</taxon>
    </lineage>
</organism>
<dbReference type="GO" id="GO:0003723">
    <property type="term" value="F:RNA binding"/>
    <property type="evidence" value="ECO:0007669"/>
    <property type="project" value="TreeGrafter"/>
</dbReference>
<dbReference type="GO" id="GO:0005634">
    <property type="term" value="C:nucleus"/>
    <property type="evidence" value="ECO:0007669"/>
    <property type="project" value="TreeGrafter"/>
</dbReference>
<dbReference type="PANTHER" id="PTHR12341">
    <property type="entry name" value="5'-&gt;3' EXORIBONUCLEASE"/>
    <property type="match status" value="1"/>
</dbReference>
<dbReference type="PANTHER" id="PTHR12341:SF41">
    <property type="entry name" value="5'-3' EXORIBONUCLEASE 2"/>
    <property type="match status" value="1"/>
</dbReference>
<evidence type="ECO:0000313" key="2">
    <source>
        <dbReference type="EMBL" id="RZC61071.1"/>
    </source>
</evidence>
<keyword evidence="3" id="KW-1185">Reference proteome</keyword>
<dbReference type="Gene3D" id="1.25.40.1050">
    <property type="match status" value="1"/>
</dbReference>
<evidence type="ECO:0000259" key="1">
    <source>
        <dbReference type="Pfam" id="PF17846"/>
    </source>
</evidence>
<dbReference type="EMBL" id="CM010719">
    <property type="protein sequence ID" value="RZC61071.1"/>
    <property type="molecule type" value="Genomic_DNA"/>
</dbReference>
<dbReference type="GO" id="GO:0000956">
    <property type="term" value="P:nuclear-transcribed mRNA catabolic process"/>
    <property type="evidence" value="ECO:0007669"/>
    <property type="project" value="TreeGrafter"/>
</dbReference>
<reference evidence="2 3" key="1">
    <citation type="journal article" date="2018" name="Science">
        <title>The opium poppy genome and morphinan production.</title>
        <authorList>
            <person name="Guo L."/>
            <person name="Winzer T."/>
            <person name="Yang X."/>
            <person name="Li Y."/>
            <person name="Ning Z."/>
            <person name="He Z."/>
            <person name="Teodor R."/>
            <person name="Lu Y."/>
            <person name="Bowser T.A."/>
            <person name="Graham I.A."/>
            <person name="Ye K."/>
        </authorList>
    </citation>
    <scope>NUCLEOTIDE SEQUENCE [LARGE SCALE GENOMIC DNA]</scope>
    <source>
        <strain evidence="3">cv. HN1</strain>
        <tissue evidence="2">Leaves</tissue>
    </source>
</reference>
<dbReference type="InterPro" id="IPR027073">
    <property type="entry name" value="5_3_exoribonuclease"/>
</dbReference>
<proteinExistence type="predicted"/>
<dbReference type="GO" id="GO:0004534">
    <property type="term" value="F:5'-3' RNA exonuclease activity"/>
    <property type="evidence" value="ECO:0007669"/>
    <property type="project" value="TreeGrafter"/>
</dbReference>
<dbReference type="AlphaFoldDB" id="A0A4Y7JM67"/>
<dbReference type="InterPro" id="IPR041412">
    <property type="entry name" value="Xrn1_helical"/>
</dbReference>
<accession>A0A4Y7JM67</accession>
<evidence type="ECO:0000313" key="3">
    <source>
        <dbReference type="Proteomes" id="UP000316621"/>
    </source>
</evidence>
<sequence length="196" mass="22466">MRRFNEYLIKRNYPEKSTYCRKEIEMILEIKMEFICKAPVNCTHVVCLKCCATRDENGGDVLNELKRDICQQLGFDNSPGNELPCYCPHEDERCGRIMRIPKPLAQIMIVTCIIEEFASDIKDLGQLQIGFELGSPFKPFNQLMGVFPAASSLALPEHYRKLMSDPTSPIIDFYPTDQNLDILQKTPACVPYALRH</sequence>
<dbReference type="Proteomes" id="UP000316621">
    <property type="component" value="Chromosome 5"/>
</dbReference>
<dbReference type="STRING" id="3469.A0A4Y7JM67"/>
<dbReference type="Gramene" id="RZC61071">
    <property type="protein sequence ID" value="RZC61071"/>
    <property type="gene ID" value="C5167_022845"/>
</dbReference>
<dbReference type="Pfam" id="PF17846">
    <property type="entry name" value="XRN_M"/>
    <property type="match status" value="1"/>
</dbReference>
<protein>
    <recommendedName>
        <fullName evidence="1">Xrn1 helical domain-containing protein</fullName>
    </recommendedName>
</protein>
<gene>
    <name evidence="2" type="ORF">C5167_022845</name>
</gene>
<name>A0A4Y7JM67_PAPSO</name>